<proteinExistence type="inferred from homology"/>
<evidence type="ECO:0000256" key="1">
    <source>
        <dbReference type="RuleBase" id="RU362001"/>
    </source>
</evidence>
<feature type="region of interest" description="Disordered" evidence="2">
    <location>
        <begin position="81"/>
        <end position="104"/>
    </location>
</feature>
<dbReference type="InterPro" id="IPR036689">
    <property type="entry name" value="ESAT-6-like_sf"/>
</dbReference>
<dbReference type="SUPFAM" id="SSF140453">
    <property type="entry name" value="EsxAB dimer-like"/>
    <property type="match status" value="1"/>
</dbReference>
<dbReference type="Gene3D" id="1.10.287.1060">
    <property type="entry name" value="ESAT-6-like"/>
    <property type="match status" value="1"/>
</dbReference>
<dbReference type="AlphaFoldDB" id="A0A839RU99"/>
<name>A0A839RU99_9ACTN</name>
<evidence type="ECO:0000256" key="2">
    <source>
        <dbReference type="SAM" id="MobiDB-lite"/>
    </source>
</evidence>
<dbReference type="InterPro" id="IPR010310">
    <property type="entry name" value="T7SS_ESAT-6-like"/>
</dbReference>
<dbReference type="Proteomes" id="UP000567922">
    <property type="component" value="Unassembled WGS sequence"/>
</dbReference>
<dbReference type="RefSeq" id="WP_013808836.1">
    <property type="nucleotide sequence ID" value="NZ_BDDI01000001.1"/>
</dbReference>
<comment type="caution">
    <text evidence="3">The sequence shown here is derived from an EMBL/GenBank/DDBJ whole genome shotgun (WGS) entry which is preliminary data.</text>
</comment>
<organism evidence="3 4">
    <name type="scientific">Hoyosella altamirensis</name>
    <dbReference type="NCBI Taxonomy" id="616997"/>
    <lineage>
        <taxon>Bacteria</taxon>
        <taxon>Bacillati</taxon>
        <taxon>Actinomycetota</taxon>
        <taxon>Actinomycetes</taxon>
        <taxon>Mycobacteriales</taxon>
        <taxon>Hoyosellaceae</taxon>
        <taxon>Hoyosella</taxon>
    </lineage>
</organism>
<accession>A0A839RU99</accession>
<dbReference type="OrthoDB" id="3787781at2"/>
<comment type="similarity">
    <text evidence="1">Belongs to the WXG100 family.</text>
</comment>
<gene>
    <name evidence="3" type="ORF">FHU29_004132</name>
</gene>
<evidence type="ECO:0000313" key="3">
    <source>
        <dbReference type="EMBL" id="MBB3039644.1"/>
    </source>
</evidence>
<dbReference type="Pfam" id="PF06013">
    <property type="entry name" value="WXG100"/>
    <property type="match status" value="1"/>
</dbReference>
<keyword evidence="4" id="KW-1185">Reference proteome</keyword>
<reference evidence="3 4" key="1">
    <citation type="submission" date="2020-08" db="EMBL/GenBank/DDBJ databases">
        <title>Sequencing the genomes of 1000 actinobacteria strains.</title>
        <authorList>
            <person name="Klenk H.-P."/>
        </authorList>
    </citation>
    <scope>NUCLEOTIDE SEQUENCE [LARGE SCALE GENOMIC DNA]</scope>
    <source>
        <strain evidence="3 4">DSM 45258</strain>
    </source>
</reference>
<dbReference type="EMBL" id="JACHWS010000004">
    <property type="protein sequence ID" value="MBB3039644.1"/>
    <property type="molecule type" value="Genomic_DNA"/>
</dbReference>
<evidence type="ECO:0000313" key="4">
    <source>
        <dbReference type="Proteomes" id="UP000567922"/>
    </source>
</evidence>
<dbReference type="NCBIfam" id="TIGR03930">
    <property type="entry name" value="WXG100_ESAT6"/>
    <property type="match status" value="1"/>
</dbReference>
<sequence length="104" mass="11123">MTQQMQTTTATMTTAADRVAQVNADVQALLSALRGKAAAVNGAWEGEARRAFDALIVRWDSEARKLNDSLIAISDAIRSNSSSYDQTQQSHTSALNTAGGLLRL</sequence>
<protein>
    <recommendedName>
        <fullName evidence="1">ESAT-6-like protein</fullName>
    </recommendedName>
</protein>
<feature type="compositionally biased region" description="Polar residues" evidence="2">
    <location>
        <begin position="81"/>
        <end position="96"/>
    </location>
</feature>